<dbReference type="EMBL" id="WWBZ02000001">
    <property type="protein sequence ID" value="KAF4313155.1"/>
    <property type="molecule type" value="Genomic_DNA"/>
</dbReference>
<comment type="caution">
    <text evidence="1">The sequence shown here is derived from an EMBL/GenBank/DDBJ whole genome shotgun (WGS) entry which is preliminary data.</text>
</comment>
<dbReference type="Proteomes" id="UP000572817">
    <property type="component" value="Unassembled WGS sequence"/>
</dbReference>
<proteinExistence type="predicted"/>
<accession>A0A8H4J4Y7</accession>
<reference evidence="1" key="1">
    <citation type="submission" date="2020-04" db="EMBL/GenBank/DDBJ databases">
        <title>Genome Assembly and Annotation of Botryosphaeria dothidea sdau 11-99, a Latent Pathogen of Apple Fruit Ring Rot in China.</title>
        <authorList>
            <person name="Yu C."/>
            <person name="Diao Y."/>
            <person name="Lu Q."/>
            <person name="Zhao J."/>
            <person name="Cui S."/>
            <person name="Peng C."/>
            <person name="He B."/>
            <person name="Liu H."/>
        </authorList>
    </citation>
    <scope>NUCLEOTIDE SEQUENCE [LARGE SCALE GENOMIC DNA]</scope>
    <source>
        <strain evidence="1">Sdau11-99</strain>
    </source>
</reference>
<dbReference type="SUPFAM" id="SSF63829">
    <property type="entry name" value="Calcium-dependent phosphotriesterase"/>
    <property type="match status" value="1"/>
</dbReference>
<dbReference type="OrthoDB" id="4818326at2759"/>
<sequence length="286" mass="30114">MATWAGPTDQGATLFFPFFTYSTMYQGRYVTPALGPRIPEVEQTDTTNETSLKLVNEVELSGLVGEQNQIINSAYDGDGNLWFTTGGFRGAGVGSTNTSAVIGYIESDGTINHLVLQDTNVENGVAMSGTTVYVNTGPAGANDHPNAVGHLYALAPSPDGIRILYNETYDADSSIKPGGISRGSGSSPSLLGTDYVAVTDNADTQIRLNIFKQASNASSSSASSSTAENDHGNSKSSNLVCTVPFFRPNASATENTLITHYDGTTYSAVATKRTVAQNQLCLTILP</sequence>
<protein>
    <submittedName>
        <fullName evidence="1">Uncharacterized protein</fullName>
    </submittedName>
</protein>
<gene>
    <name evidence="1" type="ORF">GTA08_BOTSDO00179</name>
</gene>
<evidence type="ECO:0000313" key="1">
    <source>
        <dbReference type="EMBL" id="KAF4313155.1"/>
    </source>
</evidence>
<dbReference type="AlphaFoldDB" id="A0A8H4J4Y7"/>
<keyword evidence="2" id="KW-1185">Reference proteome</keyword>
<organism evidence="1 2">
    <name type="scientific">Botryosphaeria dothidea</name>
    <dbReference type="NCBI Taxonomy" id="55169"/>
    <lineage>
        <taxon>Eukaryota</taxon>
        <taxon>Fungi</taxon>
        <taxon>Dikarya</taxon>
        <taxon>Ascomycota</taxon>
        <taxon>Pezizomycotina</taxon>
        <taxon>Dothideomycetes</taxon>
        <taxon>Dothideomycetes incertae sedis</taxon>
        <taxon>Botryosphaeriales</taxon>
        <taxon>Botryosphaeriaceae</taxon>
        <taxon>Botryosphaeria</taxon>
    </lineage>
</organism>
<evidence type="ECO:0000313" key="2">
    <source>
        <dbReference type="Proteomes" id="UP000572817"/>
    </source>
</evidence>
<name>A0A8H4J4Y7_9PEZI</name>